<dbReference type="GO" id="GO:0004518">
    <property type="term" value="F:nuclease activity"/>
    <property type="evidence" value="ECO:0007669"/>
    <property type="project" value="UniProtKB-KW"/>
</dbReference>
<evidence type="ECO:0000313" key="10">
    <source>
        <dbReference type="Proteomes" id="UP000410492"/>
    </source>
</evidence>
<dbReference type="Pfam" id="PF13359">
    <property type="entry name" value="DDE_Tnp_4"/>
    <property type="match status" value="1"/>
</dbReference>
<evidence type="ECO:0000256" key="7">
    <source>
        <dbReference type="ARBA" id="ARBA00023242"/>
    </source>
</evidence>
<keyword evidence="10" id="KW-1185">Reference proteome</keyword>
<dbReference type="GO" id="GO:0005634">
    <property type="term" value="C:nucleus"/>
    <property type="evidence" value="ECO:0007669"/>
    <property type="project" value="UniProtKB-SubCell"/>
</dbReference>
<evidence type="ECO:0000256" key="3">
    <source>
        <dbReference type="ARBA" id="ARBA00006958"/>
    </source>
</evidence>
<accession>A0A653D0A1</accession>
<organism evidence="9 10">
    <name type="scientific">Callosobruchus maculatus</name>
    <name type="common">Southern cowpea weevil</name>
    <name type="synonym">Pulse bruchid</name>
    <dbReference type="NCBI Taxonomy" id="64391"/>
    <lineage>
        <taxon>Eukaryota</taxon>
        <taxon>Metazoa</taxon>
        <taxon>Ecdysozoa</taxon>
        <taxon>Arthropoda</taxon>
        <taxon>Hexapoda</taxon>
        <taxon>Insecta</taxon>
        <taxon>Pterygota</taxon>
        <taxon>Neoptera</taxon>
        <taxon>Endopterygota</taxon>
        <taxon>Coleoptera</taxon>
        <taxon>Polyphaga</taxon>
        <taxon>Cucujiformia</taxon>
        <taxon>Chrysomeloidea</taxon>
        <taxon>Chrysomelidae</taxon>
        <taxon>Bruchinae</taxon>
        <taxon>Bruchini</taxon>
        <taxon>Callosobruchus</taxon>
    </lineage>
</organism>
<comment type="cofactor">
    <cofactor evidence="1">
        <name>a divalent metal cation</name>
        <dbReference type="ChEBI" id="CHEBI:60240"/>
    </cofactor>
</comment>
<dbReference type="GO" id="GO:0046872">
    <property type="term" value="F:metal ion binding"/>
    <property type="evidence" value="ECO:0007669"/>
    <property type="project" value="UniProtKB-KW"/>
</dbReference>
<evidence type="ECO:0000259" key="8">
    <source>
        <dbReference type="Pfam" id="PF13359"/>
    </source>
</evidence>
<keyword evidence="6" id="KW-0378">Hydrolase</keyword>
<keyword evidence="5" id="KW-0479">Metal-binding</keyword>
<gene>
    <name evidence="9" type="ORF">CALMAC_LOCUS13219</name>
</gene>
<evidence type="ECO:0000256" key="1">
    <source>
        <dbReference type="ARBA" id="ARBA00001968"/>
    </source>
</evidence>
<dbReference type="EMBL" id="CAACVG010009493">
    <property type="protein sequence ID" value="VEN53414.1"/>
    <property type="molecule type" value="Genomic_DNA"/>
</dbReference>
<proteinExistence type="inferred from homology"/>
<evidence type="ECO:0000256" key="6">
    <source>
        <dbReference type="ARBA" id="ARBA00022801"/>
    </source>
</evidence>
<keyword evidence="4" id="KW-0540">Nuclease</keyword>
<dbReference type="InterPro" id="IPR045249">
    <property type="entry name" value="HARBI1-like"/>
</dbReference>
<dbReference type="OrthoDB" id="6576773at2759"/>
<evidence type="ECO:0000256" key="5">
    <source>
        <dbReference type="ARBA" id="ARBA00022723"/>
    </source>
</evidence>
<protein>
    <recommendedName>
        <fullName evidence="8">DDE Tnp4 domain-containing protein</fullName>
    </recommendedName>
</protein>
<evidence type="ECO:0000256" key="4">
    <source>
        <dbReference type="ARBA" id="ARBA00022722"/>
    </source>
</evidence>
<keyword evidence="7" id="KW-0539">Nucleus</keyword>
<dbReference type="GO" id="GO:0016787">
    <property type="term" value="F:hydrolase activity"/>
    <property type="evidence" value="ECO:0007669"/>
    <property type="project" value="UniProtKB-KW"/>
</dbReference>
<dbReference type="AlphaFoldDB" id="A0A653D0A1"/>
<comment type="similarity">
    <text evidence="3">Belongs to the HARBI1 family.</text>
</comment>
<dbReference type="PANTHER" id="PTHR22930">
    <property type="match status" value="1"/>
</dbReference>
<dbReference type="InterPro" id="IPR027806">
    <property type="entry name" value="HARBI1_dom"/>
</dbReference>
<evidence type="ECO:0000256" key="2">
    <source>
        <dbReference type="ARBA" id="ARBA00004123"/>
    </source>
</evidence>
<dbReference type="PANTHER" id="PTHR22930:SF269">
    <property type="entry name" value="NUCLEASE HARBI1-LIKE PROTEIN"/>
    <property type="match status" value="1"/>
</dbReference>
<reference evidence="9 10" key="1">
    <citation type="submission" date="2019-01" db="EMBL/GenBank/DDBJ databases">
        <authorList>
            <person name="Sayadi A."/>
        </authorList>
    </citation>
    <scope>NUCLEOTIDE SEQUENCE [LARGE SCALE GENOMIC DNA]</scope>
</reference>
<sequence length="419" mass="48838">MDFEDEEMCPLFLLLMCMYQYYTATQENRRWWVRPMFQERNQKGAFVNLFHHMKTNDHEMFFKYTRMLPDQFDHLLNLLKPKLLKRSRREFLSPELRLAMVLKYLAHGGSFQSLSWEFRVGHSTVSKVILETCIWDVLQPIYLITPTTNEWKNIAERFLDGWNVPHTIGAIDGKHVHIQCPINSGSEYYNYKGHFSIVLLAYCDADYKFTWVDIGAYGSEHDASIFRRSEMGRMLETGTIALPLPKRLPNSNIEMPYFFVGDEAFPLKTYIMRPYPGRYLNLQKSVFNYRLSRARRIIENSFGILASRWRVYRSPLLCSVKTTEAIVKATTCLHNYLRTVSATTHTPPTLVDSVMEGKDVVDGDWREITRNDTDLTPVGRLGSNIAPNIVMQLRDKLADYLMDIGSVPWQLTVVNRGQI</sequence>
<dbReference type="Proteomes" id="UP000410492">
    <property type="component" value="Unassembled WGS sequence"/>
</dbReference>
<feature type="domain" description="DDE Tnp4" evidence="8">
    <location>
        <begin position="171"/>
        <end position="335"/>
    </location>
</feature>
<comment type="subcellular location">
    <subcellularLocation>
        <location evidence="2">Nucleus</location>
    </subcellularLocation>
</comment>
<name>A0A653D0A1_CALMS</name>
<evidence type="ECO:0000313" key="9">
    <source>
        <dbReference type="EMBL" id="VEN53414.1"/>
    </source>
</evidence>